<reference evidence="1" key="1">
    <citation type="journal article" date="2020" name="mSystems">
        <title>Genome- and Community-Level Interaction Insights into Carbon Utilization and Element Cycling Functions of Hydrothermarchaeota in Hydrothermal Sediment.</title>
        <authorList>
            <person name="Zhou Z."/>
            <person name="Liu Y."/>
            <person name="Xu W."/>
            <person name="Pan J."/>
            <person name="Luo Z.H."/>
            <person name="Li M."/>
        </authorList>
    </citation>
    <scope>NUCLEOTIDE SEQUENCE [LARGE SCALE GENOMIC DNA]</scope>
    <source>
        <strain evidence="1">SpSt-791</strain>
    </source>
</reference>
<organism evidence="1">
    <name type="scientific">candidate division WOR-3 bacterium</name>
    <dbReference type="NCBI Taxonomy" id="2052148"/>
    <lineage>
        <taxon>Bacteria</taxon>
        <taxon>Bacteria division WOR-3</taxon>
    </lineage>
</organism>
<comment type="caution">
    <text evidence="1">The sequence shown here is derived from an EMBL/GenBank/DDBJ whole genome shotgun (WGS) entry which is preliminary data.</text>
</comment>
<proteinExistence type="predicted"/>
<evidence type="ECO:0000313" key="1">
    <source>
        <dbReference type="EMBL" id="HHR48756.1"/>
    </source>
</evidence>
<gene>
    <name evidence="1" type="ORF">ENV79_03830</name>
</gene>
<protein>
    <submittedName>
        <fullName evidence="1">Uncharacterized protein</fullName>
    </submittedName>
</protein>
<dbReference type="EMBL" id="DTHS01000024">
    <property type="protein sequence ID" value="HHR48756.1"/>
    <property type="molecule type" value="Genomic_DNA"/>
</dbReference>
<sequence length="102" mass="12458">MPEDFHLTFSEKVFVKETILLLSLFSDEVEDLIKKKILAVRNLDKDRVYKGREFFAYILNLRYPVLSRKWKLLKKYRLPQDLEFDEEEYPFKEELRAIINKI</sequence>
<accession>A0A7V6CN18</accession>
<dbReference type="AlphaFoldDB" id="A0A7V6CN18"/>
<name>A0A7V6CN18_UNCW3</name>